<dbReference type="GO" id="GO:0008270">
    <property type="term" value="F:zinc ion binding"/>
    <property type="evidence" value="ECO:0007669"/>
    <property type="project" value="UniProtKB-UniRule"/>
</dbReference>
<gene>
    <name evidence="2" type="ORF">CTRI78_v009331</name>
</gene>
<proteinExistence type="inferred from homology"/>
<dbReference type="SUPFAM" id="SSF51569">
    <property type="entry name" value="Aldolase"/>
    <property type="match status" value="1"/>
</dbReference>
<organism evidence="2 3">
    <name type="scientific">Colletotrichum trifolii</name>
    <dbReference type="NCBI Taxonomy" id="5466"/>
    <lineage>
        <taxon>Eukaryota</taxon>
        <taxon>Fungi</taxon>
        <taxon>Dikarya</taxon>
        <taxon>Ascomycota</taxon>
        <taxon>Pezizomycotina</taxon>
        <taxon>Sordariomycetes</taxon>
        <taxon>Hypocreomycetidae</taxon>
        <taxon>Glomerellales</taxon>
        <taxon>Glomerellaceae</taxon>
        <taxon>Colletotrichum</taxon>
        <taxon>Colletotrichum orbiculare species complex</taxon>
    </lineage>
</organism>
<comment type="pathway">
    <text evidence="1">Carbohydrate degradation; glycolysis; D-glyceraldehyde 3-phosphate and glycerone phosphate from D-glucose: step 4/4.</text>
</comment>
<evidence type="ECO:0000313" key="3">
    <source>
        <dbReference type="Proteomes" id="UP000295703"/>
    </source>
</evidence>
<dbReference type="EC" id="4.1.2.13" evidence="1"/>
<comment type="catalytic activity">
    <reaction evidence="1">
        <text>beta-D-fructose 1,6-bisphosphate = D-glyceraldehyde 3-phosphate + dihydroxyacetone phosphate</text>
        <dbReference type="Rhea" id="RHEA:14729"/>
        <dbReference type="ChEBI" id="CHEBI:32966"/>
        <dbReference type="ChEBI" id="CHEBI:57642"/>
        <dbReference type="ChEBI" id="CHEBI:59776"/>
        <dbReference type="EC" id="4.1.2.13"/>
    </reaction>
</comment>
<dbReference type="UniPathway" id="UPA00109">
    <property type="reaction ID" value="UER00183"/>
</dbReference>
<accession>A0A4R8QQY8</accession>
<keyword evidence="3" id="KW-1185">Reference proteome</keyword>
<reference evidence="2 3" key="1">
    <citation type="submission" date="2018-12" db="EMBL/GenBank/DDBJ databases">
        <title>Genome sequence and assembly of Colletotrichum trifolii.</title>
        <authorList>
            <person name="Gan P."/>
            <person name="Shirasu K."/>
        </authorList>
    </citation>
    <scope>NUCLEOTIDE SEQUENCE [LARGE SCALE GENOMIC DNA]</scope>
    <source>
        <strain evidence="2 3">543-2</strain>
    </source>
</reference>
<dbReference type="EMBL" id="RYZW01000126">
    <property type="protein sequence ID" value="TDZ44792.1"/>
    <property type="molecule type" value="Genomic_DNA"/>
</dbReference>
<protein>
    <recommendedName>
        <fullName evidence="1">Fructose-bisphosphate aldolase</fullName>
        <shortName evidence="1">FBP aldolase</shortName>
        <ecNumber evidence="1">4.1.2.13</ecNumber>
    </recommendedName>
</protein>
<sequence length="105" mass="11726">MSRVFRIVRPESNHDAWSRAEEGQYGVVAPIAYNIENIISFIRAAKAKRSPLIIQVFPWAITFSSLTTVEQVEGFIATGIDFLAPAFGKVHGQYGTRGPVLEFDR</sequence>
<evidence type="ECO:0000256" key="1">
    <source>
        <dbReference type="RuleBase" id="RU366023"/>
    </source>
</evidence>
<dbReference type="AlphaFoldDB" id="A0A4R8QQY8"/>
<keyword evidence="1" id="KW-0479">Metal-binding</keyword>
<dbReference type="Gene3D" id="3.20.20.70">
    <property type="entry name" value="Aldolase class I"/>
    <property type="match status" value="2"/>
</dbReference>
<dbReference type="InterPro" id="IPR013785">
    <property type="entry name" value="Aldolase_TIM"/>
</dbReference>
<dbReference type="GO" id="GO:0006096">
    <property type="term" value="P:glycolytic process"/>
    <property type="evidence" value="ECO:0007669"/>
    <property type="project" value="UniProtKB-UniPathway"/>
</dbReference>
<dbReference type="Pfam" id="PF01116">
    <property type="entry name" value="F_bP_aldolase"/>
    <property type="match status" value="2"/>
</dbReference>
<keyword evidence="1" id="KW-0862">Zinc</keyword>
<keyword evidence="1" id="KW-0456">Lyase</keyword>
<comment type="caution">
    <text evidence="2">The sequence shown here is derived from an EMBL/GenBank/DDBJ whole genome shotgun (WGS) entry which is preliminary data.</text>
</comment>
<evidence type="ECO:0000313" key="2">
    <source>
        <dbReference type="EMBL" id="TDZ44792.1"/>
    </source>
</evidence>
<comment type="cofactor">
    <cofactor evidence="1">
        <name>Zn(2+)</name>
        <dbReference type="ChEBI" id="CHEBI:29105"/>
    </cofactor>
    <text evidence="1">Binds 2 Zn(2+) ions per subunit. One is catalytic and the other provides a structural contribution.</text>
</comment>
<dbReference type="Proteomes" id="UP000295703">
    <property type="component" value="Unassembled WGS sequence"/>
</dbReference>
<dbReference type="GO" id="GO:0004332">
    <property type="term" value="F:fructose-bisphosphate aldolase activity"/>
    <property type="evidence" value="ECO:0007669"/>
    <property type="project" value="UniProtKB-EC"/>
</dbReference>
<dbReference type="InterPro" id="IPR000771">
    <property type="entry name" value="FBA_II"/>
</dbReference>
<comment type="similarity">
    <text evidence="1">Belongs to the class II fructose-bisphosphate aldolase family.</text>
</comment>
<comment type="function">
    <text evidence="1">Catalyzes the aldol condensation of dihydroxyacetone phosphate (DHAP or glycerone-phosphate) with glyceraldehyde 3-phosphate (G3P) to form fructose 1,6-bisphosphate (FBP) in gluconeogenesis and the reverse reaction in glycolysis.</text>
</comment>
<name>A0A4R8QQY8_COLTR</name>
<keyword evidence="1" id="KW-0324">Glycolysis</keyword>
<dbReference type="STRING" id="5466.A0A4R8QQY8"/>